<dbReference type="OrthoDB" id="9800506at2"/>
<dbReference type="Proteomes" id="UP000196655">
    <property type="component" value="Unassembled WGS sequence"/>
</dbReference>
<dbReference type="PROSITE" id="PS51197">
    <property type="entry name" value="HTH_RRF2_2"/>
    <property type="match status" value="1"/>
</dbReference>
<dbReference type="STRING" id="1122125.GCA_000423185_05080"/>
<dbReference type="EMBL" id="NHON01000101">
    <property type="protein sequence ID" value="OWJ61438.1"/>
    <property type="molecule type" value="Genomic_DNA"/>
</dbReference>
<dbReference type="InterPro" id="IPR036390">
    <property type="entry name" value="WH_DNA-bd_sf"/>
</dbReference>
<dbReference type="GO" id="GO:0005829">
    <property type="term" value="C:cytosol"/>
    <property type="evidence" value="ECO:0007669"/>
    <property type="project" value="TreeGrafter"/>
</dbReference>
<dbReference type="RefSeq" id="WP_088156260.1">
    <property type="nucleotide sequence ID" value="NZ_NHON01000101.1"/>
</dbReference>
<evidence type="ECO:0000313" key="1">
    <source>
        <dbReference type="EMBL" id="OWJ61438.1"/>
    </source>
</evidence>
<dbReference type="GO" id="GO:0003700">
    <property type="term" value="F:DNA-binding transcription factor activity"/>
    <property type="evidence" value="ECO:0007669"/>
    <property type="project" value="TreeGrafter"/>
</dbReference>
<name>A0A211Z833_9PROT</name>
<gene>
    <name evidence="1" type="ORF">BWR60_30840</name>
</gene>
<dbReference type="SUPFAM" id="SSF46785">
    <property type="entry name" value="Winged helix' DNA-binding domain"/>
    <property type="match status" value="1"/>
</dbReference>
<dbReference type="InterPro" id="IPR036388">
    <property type="entry name" value="WH-like_DNA-bd_sf"/>
</dbReference>
<organism evidence="1 2">
    <name type="scientific">Inquilinus limosus</name>
    <dbReference type="NCBI Taxonomy" id="171674"/>
    <lineage>
        <taxon>Bacteria</taxon>
        <taxon>Pseudomonadati</taxon>
        <taxon>Pseudomonadota</taxon>
        <taxon>Alphaproteobacteria</taxon>
        <taxon>Rhodospirillales</taxon>
        <taxon>Rhodospirillaceae</taxon>
        <taxon>Inquilinus</taxon>
    </lineage>
</organism>
<proteinExistence type="predicted"/>
<sequence>MKSSERLSAALHVLVHMAERPDAALTSAEMAAFVGTNPVVIRRGFAGLREAGIVTSVKGHGGGWRLARPPEAITLAEIQHALGERVVSLTAFEVGQPTCLILRAVTAALDEAMQEAERALDRRLATLTLADLAADARRLNGGRGLPYGESHHGS</sequence>
<keyword evidence="2" id="KW-1185">Reference proteome</keyword>
<dbReference type="Pfam" id="PF02082">
    <property type="entry name" value="Rrf2"/>
    <property type="match status" value="1"/>
</dbReference>
<dbReference type="PANTHER" id="PTHR33221:SF15">
    <property type="entry name" value="HTH-TYPE TRANSCRIPTIONAL REGULATOR YWGB-RELATED"/>
    <property type="match status" value="1"/>
</dbReference>
<accession>A0A211Z833</accession>
<reference evidence="2" key="1">
    <citation type="submission" date="2017-05" db="EMBL/GenBank/DDBJ databases">
        <authorList>
            <person name="Macchi M."/>
            <person name="Festa S."/>
            <person name="Coppotelli B.M."/>
            <person name="Morelli I.S."/>
        </authorList>
    </citation>
    <scope>NUCLEOTIDE SEQUENCE [LARGE SCALE GENOMIC DNA]</scope>
    <source>
        <strain evidence="2">I</strain>
    </source>
</reference>
<dbReference type="InterPro" id="IPR000944">
    <property type="entry name" value="Tscrpt_reg_Rrf2"/>
</dbReference>
<protein>
    <submittedName>
        <fullName evidence="1">Transcriptional regulator</fullName>
    </submittedName>
</protein>
<comment type="caution">
    <text evidence="1">The sequence shown here is derived from an EMBL/GenBank/DDBJ whole genome shotgun (WGS) entry which is preliminary data.</text>
</comment>
<dbReference type="Gene3D" id="1.10.10.10">
    <property type="entry name" value="Winged helix-like DNA-binding domain superfamily/Winged helix DNA-binding domain"/>
    <property type="match status" value="1"/>
</dbReference>
<evidence type="ECO:0000313" key="2">
    <source>
        <dbReference type="Proteomes" id="UP000196655"/>
    </source>
</evidence>
<dbReference type="AlphaFoldDB" id="A0A211Z833"/>
<dbReference type="PANTHER" id="PTHR33221">
    <property type="entry name" value="WINGED HELIX-TURN-HELIX TRANSCRIPTIONAL REGULATOR, RRF2 FAMILY"/>
    <property type="match status" value="1"/>
</dbReference>